<protein>
    <recommendedName>
        <fullName evidence="12">Bestrophin</fullName>
    </recommendedName>
</protein>
<dbReference type="InterPro" id="IPR044669">
    <property type="entry name" value="YneE/VCCN1/2-like"/>
</dbReference>
<dbReference type="Pfam" id="PF25539">
    <property type="entry name" value="Bestrophin_2"/>
    <property type="match status" value="1"/>
</dbReference>
<gene>
    <name evidence="10" type="ORF">BE08_46130</name>
</gene>
<evidence type="ECO:0000256" key="5">
    <source>
        <dbReference type="ARBA" id="ARBA00022989"/>
    </source>
</evidence>
<organism evidence="10 11">
    <name type="scientific">Sorangium cellulosum</name>
    <name type="common">Polyangium cellulosum</name>
    <dbReference type="NCBI Taxonomy" id="56"/>
    <lineage>
        <taxon>Bacteria</taxon>
        <taxon>Pseudomonadati</taxon>
        <taxon>Myxococcota</taxon>
        <taxon>Polyangia</taxon>
        <taxon>Polyangiales</taxon>
        <taxon>Polyangiaceae</taxon>
        <taxon>Sorangium</taxon>
    </lineage>
</organism>
<evidence type="ECO:0000256" key="4">
    <source>
        <dbReference type="ARBA" id="ARBA00022692"/>
    </source>
</evidence>
<evidence type="ECO:0000256" key="8">
    <source>
        <dbReference type="ARBA" id="ARBA00034708"/>
    </source>
</evidence>
<evidence type="ECO:0000256" key="2">
    <source>
        <dbReference type="ARBA" id="ARBA00022448"/>
    </source>
</evidence>
<evidence type="ECO:0000256" key="7">
    <source>
        <dbReference type="ARBA" id="ARBA00023136"/>
    </source>
</evidence>
<keyword evidence="2" id="KW-0813">Transport</keyword>
<evidence type="ECO:0000256" key="9">
    <source>
        <dbReference type="SAM" id="Phobius"/>
    </source>
</evidence>
<feature type="transmembrane region" description="Helical" evidence="9">
    <location>
        <begin position="24"/>
        <end position="41"/>
    </location>
</feature>
<dbReference type="AlphaFoldDB" id="A0A150NZ72"/>
<dbReference type="GO" id="GO:0005886">
    <property type="term" value="C:plasma membrane"/>
    <property type="evidence" value="ECO:0007669"/>
    <property type="project" value="UniProtKB-SubCell"/>
</dbReference>
<keyword evidence="4 9" id="KW-0812">Transmembrane</keyword>
<sequence length="300" mass="32817">MIPYARRDWLHLLVSPRGSFSPGVMRRVLLFGVIATALWLAERYIPRVGLSIGLYEVAGAVIALILAFRTNTAYNRFWEGRTLWGSIVNASRNITRIVNAHAAVDPAAARELAVWVVVFVHAARRSLRGQAERPEIQRLLSAEQAEAMAAHVHPPLHAAQQVSDRIAAFVRAGSLERNMGVCAEEELNTLVNCLGGCERILKTPTPLGYVLLLQRGVVLYLATLPLALINAIGAMTPIVTMMVAYPVLMIEALGGELDDPFGHEPNDLPLTRICDTIERNLLGSSSLALVMASKAESYEH</sequence>
<dbReference type="PANTHER" id="PTHR33281:SF19">
    <property type="entry name" value="VOLTAGE-DEPENDENT ANION CHANNEL-FORMING PROTEIN YNEE"/>
    <property type="match status" value="1"/>
</dbReference>
<feature type="transmembrane region" description="Helical" evidence="9">
    <location>
        <begin position="217"/>
        <end position="239"/>
    </location>
</feature>
<keyword evidence="6" id="KW-0406">Ion transport</keyword>
<dbReference type="GO" id="GO:0005254">
    <property type="term" value="F:chloride channel activity"/>
    <property type="evidence" value="ECO:0007669"/>
    <property type="project" value="InterPro"/>
</dbReference>
<dbReference type="EMBL" id="JELY01003614">
    <property type="protein sequence ID" value="KYF47507.1"/>
    <property type="molecule type" value="Genomic_DNA"/>
</dbReference>
<evidence type="ECO:0000313" key="11">
    <source>
        <dbReference type="Proteomes" id="UP000075420"/>
    </source>
</evidence>
<dbReference type="PANTHER" id="PTHR33281">
    <property type="entry name" value="UPF0187 PROTEIN YNEE"/>
    <property type="match status" value="1"/>
</dbReference>
<keyword evidence="3" id="KW-1003">Cell membrane</keyword>
<reference evidence="10 11" key="1">
    <citation type="submission" date="2014-02" db="EMBL/GenBank/DDBJ databases">
        <title>The small core and large imbalanced accessory genome model reveals a collaborative survival strategy of Sorangium cellulosum strains in nature.</title>
        <authorList>
            <person name="Han K."/>
            <person name="Peng R."/>
            <person name="Blom J."/>
            <person name="Li Y.-Z."/>
        </authorList>
    </citation>
    <scope>NUCLEOTIDE SEQUENCE [LARGE SCALE GENOMIC DNA]</scope>
    <source>
        <strain evidence="10 11">So0157-25</strain>
    </source>
</reference>
<comment type="similarity">
    <text evidence="8">Belongs to the anion channel-forming bestrophin (TC 1.A.46) family.</text>
</comment>
<evidence type="ECO:0000256" key="3">
    <source>
        <dbReference type="ARBA" id="ARBA00022475"/>
    </source>
</evidence>
<comment type="subcellular location">
    <subcellularLocation>
        <location evidence="1">Cell membrane</location>
        <topology evidence="1">Multi-pass membrane protein</topology>
    </subcellularLocation>
</comment>
<keyword evidence="5 9" id="KW-1133">Transmembrane helix</keyword>
<evidence type="ECO:0000313" key="10">
    <source>
        <dbReference type="EMBL" id="KYF47507.1"/>
    </source>
</evidence>
<keyword evidence="7 9" id="KW-0472">Membrane</keyword>
<evidence type="ECO:0008006" key="12">
    <source>
        <dbReference type="Google" id="ProtNLM"/>
    </source>
</evidence>
<accession>A0A150NZ72</accession>
<proteinExistence type="inferred from homology"/>
<dbReference type="Proteomes" id="UP000075420">
    <property type="component" value="Unassembled WGS sequence"/>
</dbReference>
<comment type="caution">
    <text evidence="10">The sequence shown here is derived from an EMBL/GenBank/DDBJ whole genome shotgun (WGS) entry which is preliminary data.</text>
</comment>
<evidence type="ECO:0000256" key="1">
    <source>
        <dbReference type="ARBA" id="ARBA00004651"/>
    </source>
</evidence>
<feature type="transmembrane region" description="Helical" evidence="9">
    <location>
        <begin position="48"/>
        <end position="68"/>
    </location>
</feature>
<name>A0A150NZ72_SORCE</name>
<evidence type="ECO:0000256" key="6">
    <source>
        <dbReference type="ARBA" id="ARBA00023065"/>
    </source>
</evidence>